<dbReference type="KEGG" id="psty:BFS30_11285"/>
<gene>
    <name evidence="2" type="ORF">BFS30_11285</name>
</gene>
<accession>A0A1D7QG83</accession>
<sequence>MPSFDAKNYTEQLVHHYENYFGLTGTRLKWPKGPVDKLHPDFFILEFPPNQKQEMFCYCTVGMSVDYMDEPMEMIVYSPRSDLSLVELLTICTSYHRNKAPLNLHHTVNIGQPWLDFSRCDHGFISLPYLDGNDLCVFNFNDQVIPCYWFIPITKQERDYKIEQGAEALELLFEQHQLDYLNAGRESLIPYH</sequence>
<proteinExistence type="predicted"/>
<dbReference type="EMBL" id="CP017141">
    <property type="protein sequence ID" value="AOM77702.1"/>
    <property type="molecule type" value="Genomic_DNA"/>
</dbReference>
<dbReference type="RefSeq" id="WP_069379390.1">
    <property type="nucleotide sequence ID" value="NZ_CP017141.1"/>
</dbReference>
<evidence type="ECO:0000313" key="3">
    <source>
        <dbReference type="Proteomes" id="UP000094313"/>
    </source>
</evidence>
<dbReference type="OrthoDB" id="8479146at2"/>
<organism evidence="2 3">
    <name type="scientific">Pedobacter steynii</name>
    <dbReference type="NCBI Taxonomy" id="430522"/>
    <lineage>
        <taxon>Bacteria</taxon>
        <taxon>Pseudomonadati</taxon>
        <taxon>Bacteroidota</taxon>
        <taxon>Sphingobacteriia</taxon>
        <taxon>Sphingobacteriales</taxon>
        <taxon>Sphingobacteriaceae</taxon>
        <taxon>Pedobacter</taxon>
    </lineage>
</organism>
<evidence type="ECO:0000259" key="1">
    <source>
        <dbReference type="Pfam" id="PF05076"/>
    </source>
</evidence>
<dbReference type="AlphaFoldDB" id="A0A1D7QG83"/>
<reference evidence="2 3" key="1">
    <citation type="submission" date="2016-08" db="EMBL/GenBank/DDBJ databases">
        <authorList>
            <person name="Seilhamer J.J."/>
        </authorList>
    </citation>
    <scope>NUCLEOTIDE SEQUENCE [LARGE SCALE GENOMIC DNA]</scope>
    <source>
        <strain evidence="2 3">DX4</strain>
    </source>
</reference>
<dbReference type="Proteomes" id="UP000094313">
    <property type="component" value="Chromosome"/>
</dbReference>
<dbReference type="InterPro" id="IPR020941">
    <property type="entry name" value="SUFU-like_domain"/>
</dbReference>
<evidence type="ECO:0000313" key="2">
    <source>
        <dbReference type="EMBL" id="AOM77702.1"/>
    </source>
</evidence>
<feature type="domain" description="Suppressor of fused-like" evidence="1">
    <location>
        <begin position="44"/>
        <end position="186"/>
    </location>
</feature>
<protein>
    <recommendedName>
        <fullName evidence="1">Suppressor of fused-like domain-containing protein</fullName>
    </recommendedName>
</protein>
<name>A0A1D7QG83_9SPHI</name>
<keyword evidence="3" id="KW-1185">Reference proteome</keyword>
<dbReference type="Pfam" id="PF05076">
    <property type="entry name" value="SUFU"/>
    <property type="match status" value="1"/>
</dbReference>